<feature type="non-terminal residue" evidence="2">
    <location>
        <position position="1"/>
    </location>
</feature>
<dbReference type="AlphaFoldDB" id="A0A0A9WC97"/>
<dbReference type="EMBL" id="GBHO01039506">
    <property type="protein sequence ID" value="JAG04098.1"/>
    <property type="molecule type" value="Transcribed_RNA"/>
</dbReference>
<feature type="region of interest" description="Disordered" evidence="1">
    <location>
        <begin position="116"/>
        <end position="136"/>
    </location>
</feature>
<feature type="compositionally biased region" description="Low complexity" evidence="1">
    <location>
        <begin position="1"/>
        <end position="22"/>
    </location>
</feature>
<name>A0A0A9WC97_LYGHE</name>
<evidence type="ECO:0000256" key="1">
    <source>
        <dbReference type="SAM" id="MobiDB-lite"/>
    </source>
</evidence>
<proteinExistence type="predicted"/>
<gene>
    <name evidence="2" type="primary">mutL_7</name>
    <name evidence="2" type="ORF">CM83_13620</name>
</gene>
<organism evidence="2">
    <name type="scientific">Lygus hesperus</name>
    <name type="common">Western plant bug</name>
    <dbReference type="NCBI Taxonomy" id="30085"/>
    <lineage>
        <taxon>Eukaryota</taxon>
        <taxon>Metazoa</taxon>
        <taxon>Ecdysozoa</taxon>
        <taxon>Arthropoda</taxon>
        <taxon>Hexapoda</taxon>
        <taxon>Insecta</taxon>
        <taxon>Pterygota</taxon>
        <taxon>Neoptera</taxon>
        <taxon>Paraneoptera</taxon>
        <taxon>Hemiptera</taxon>
        <taxon>Heteroptera</taxon>
        <taxon>Panheteroptera</taxon>
        <taxon>Cimicomorpha</taxon>
        <taxon>Miridae</taxon>
        <taxon>Mirini</taxon>
        <taxon>Lygus</taxon>
    </lineage>
</organism>
<sequence length="136" mass="14281">PSVASASASASAVAAPAVTAASDNTEHVTNTSNTDAHVPPPNHAPNETVKNKKLLDGYNRKKTNTGGRGGMSTTTRANHETNKNSTAVDTQKHAGLSQERHKMVQTAQQVSRIHRATNANTVGSVDKPSKMTWASI</sequence>
<accession>A0A0A9WC97</accession>
<reference evidence="2" key="1">
    <citation type="journal article" date="2014" name="PLoS ONE">
        <title>Transcriptome-Based Identification of ABC Transporters in the Western Tarnished Plant Bug Lygus hesperus.</title>
        <authorList>
            <person name="Hull J.J."/>
            <person name="Chaney K."/>
            <person name="Geib S.M."/>
            <person name="Fabrick J.A."/>
            <person name="Brent C.S."/>
            <person name="Walsh D."/>
            <person name="Lavine L.C."/>
        </authorList>
    </citation>
    <scope>NUCLEOTIDE SEQUENCE</scope>
</reference>
<feature type="region of interest" description="Disordered" evidence="1">
    <location>
        <begin position="1"/>
        <end position="90"/>
    </location>
</feature>
<reference evidence="2" key="2">
    <citation type="submission" date="2014-07" db="EMBL/GenBank/DDBJ databases">
        <authorList>
            <person name="Hull J."/>
        </authorList>
    </citation>
    <scope>NUCLEOTIDE SEQUENCE</scope>
</reference>
<evidence type="ECO:0000313" key="2">
    <source>
        <dbReference type="EMBL" id="JAG04098.1"/>
    </source>
</evidence>
<feature type="compositionally biased region" description="Basic and acidic residues" evidence="1">
    <location>
        <begin position="49"/>
        <end position="59"/>
    </location>
</feature>
<protein>
    <submittedName>
        <fullName evidence="2">DNA mismatch repair protein mutL</fullName>
    </submittedName>
</protein>